<dbReference type="Pfam" id="PF24351">
    <property type="entry name" value="DUF7511"/>
    <property type="match status" value="1"/>
</dbReference>
<evidence type="ECO:0000313" key="2">
    <source>
        <dbReference type="EMBL" id="RQH00322.1"/>
    </source>
</evidence>
<organism evidence="2 3">
    <name type="scientific">Natrarchaeobius chitinivorans</name>
    <dbReference type="NCBI Taxonomy" id="1679083"/>
    <lineage>
        <taxon>Archaea</taxon>
        <taxon>Methanobacteriati</taxon>
        <taxon>Methanobacteriota</taxon>
        <taxon>Stenosarchaea group</taxon>
        <taxon>Halobacteria</taxon>
        <taxon>Halobacteriales</taxon>
        <taxon>Natrialbaceae</taxon>
        <taxon>Natrarchaeobius</taxon>
    </lineage>
</organism>
<accession>A0A3N6MVG8</accession>
<dbReference type="OrthoDB" id="186853at2157"/>
<evidence type="ECO:0000259" key="1">
    <source>
        <dbReference type="Pfam" id="PF24351"/>
    </source>
</evidence>
<dbReference type="Proteomes" id="UP000281431">
    <property type="component" value="Unassembled WGS sequence"/>
</dbReference>
<evidence type="ECO:0000313" key="3">
    <source>
        <dbReference type="Proteomes" id="UP000281431"/>
    </source>
</evidence>
<dbReference type="AlphaFoldDB" id="A0A3N6MVG8"/>
<gene>
    <name evidence="2" type="ORF">EA472_10700</name>
</gene>
<proteinExistence type="predicted"/>
<comment type="caution">
    <text evidence="2">The sequence shown here is derived from an EMBL/GenBank/DDBJ whole genome shotgun (WGS) entry which is preliminary data.</text>
</comment>
<sequence>MSHNVEHRTPDAEEPLIELDHVTVENENAPNECAIFPRGATEAELLTTWITAHDDAFVALEAMR</sequence>
<name>A0A3N6MVG8_NATCH</name>
<dbReference type="InterPro" id="IPR055933">
    <property type="entry name" value="DUF7511"/>
</dbReference>
<keyword evidence="3" id="KW-1185">Reference proteome</keyword>
<protein>
    <recommendedName>
        <fullName evidence="1">DUF7511 domain-containing protein</fullName>
    </recommendedName>
</protein>
<feature type="domain" description="DUF7511" evidence="1">
    <location>
        <begin position="18"/>
        <end position="64"/>
    </location>
</feature>
<reference evidence="2 3" key="1">
    <citation type="submission" date="2018-10" db="EMBL/GenBank/DDBJ databases">
        <title>Natrarchaeobius chitinivorans gen. nov., sp. nov., and Natrarchaeobius haloalkaliphilus sp. nov., alkaliphilic, chitin-utilizing haloarchaea from hypersaline alkaline lakes.</title>
        <authorList>
            <person name="Sorokin D.Y."/>
            <person name="Elcheninov A.G."/>
            <person name="Kostrikina N.A."/>
            <person name="Bale N.J."/>
            <person name="Sinninghe Damste J.S."/>
            <person name="Khijniak T.V."/>
            <person name="Kublanov I.V."/>
            <person name="Toshchakov S.V."/>
        </authorList>
    </citation>
    <scope>NUCLEOTIDE SEQUENCE [LARGE SCALE GENOMIC DNA]</scope>
    <source>
        <strain evidence="2 3">AArcht7</strain>
    </source>
</reference>
<dbReference type="EMBL" id="REFZ01000006">
    <property type="protein sequence ID" value="RQH00322.1"/>
    <property type="molecule type" value="Genomic_DNA"/>
</dbReference>